<dbReference type="Gene3D" id="3.30.2310.20">
    <property type="entry name" value="RelE-like"/>
    <property type="match status" value="1"/>
</dbReference>
<organism evidence="1 2">
    <name type="scientific">Paragemmobacter ruber</name>
    <dbReference type="NCBI Taxonomy" id="1985673"/>
    <lineage>
        <taxon>Bacteria</taxon>
        <taxon>Pseudomonadati</taxon>
        <taxon>Pseudomonadota</taxon>
        <taxon>Alphaproteobacteria</taxon>
        <taxon>Rhodobacterales</taxon>
        <taxon>Paracoccaceae</taxon>
        <taxon>Paragemmobacter</taxon>
    </lineage>
</organism>
<dbReference type="EMBL" id="JAAATW010000004">
    <property type="protein sequence ID" value="NBE09282.1"/>
    <property type="molecule type" value="Genomic_DNA"/>
</dbReference>
<gene>
    <name evidence="1" type="ORF">GU920_17185</name>
</gene>
<reference evidence="2" key="1">
    <citation type="submission" date="2020-01" db="EMBL/GenBank/DDBJ databases">
        <title>Sphingomonas sp. strain CSW-10.</title>
        <authorList>
            <person name="Chen W.-M."/>
        </authorList>
    </citation>
    <scope>NUCLEOTIDE SEQUENCE [LARGE SCALE GENOMIC DNA]</scope>
    <source>
        <strain evidence="2">CCP-1</strain>
    </source>
</reference>
<proteinExistence type="predicted"/>
<evidence type="ECO:0000313" key="2">
    <source>
        <dbReference type="Proteomes" id="UP001517376"/>
    </source>
</evidence>
<dbReference type="InterPro" id="IPR035093">
    <property type="entry name" value="RelE/ParE_toxin_dom_sf"/>
</dbReference>
<accession>A0ABW9YA57</accession>
<evidence type="ECO:0000313" key="1">
    <source>
        <dbReference type="EMBL" id="NBE09282.1"/>
    </source>
</evidence>
<name>A0ABW9YA57_9RHOB</name>
<dbReference type="Proteomes" id="UP001517376">
    <property type="component" value="Unassembled WGS sequence"/>
</dbReference>
<keyword evidence="2" id="KW-1185">Reference proteome</keyword>
<comment type="caution">
    <text evidence="1">The sequence shown here is derived from an EMBL/GenBank/DDBJ whole genome shotgun (WGS) entry which is preliminary data.</text>
</comment>
<sequence>MAAAAALTHAPYQGTRCPELGQNTRRVTKDRAIFYYDLIEDRQVIRLLAIFFGGQDHDARILARLLAPD</sequence>
<protein>
    <submittedName>
        <fullName evidence="1">Type II toxin-antitoxin system RelE/ParE family toxin</fullName>
    </submittedName>
</protein>